<dbReference type="AlphaFoldDB" id="A0A834XAL1"/>
<protein>
    <submittedName>
        <fullName evidence="1">Uncharacterized protein</fullName>
    </submittedName>
</protein>
<comment type="caution">
    <text evidence="1">The sequence shown here is derived from an EMBL/GenBank/DDBJ whole genome shotgun (WGS) entry which is preliminary data.</text>
</comment>
<dbReference type="EMBL" id="JAAIUW010000002">
    <property type="protein sequence ID" value="KAF7840987.1"/>
    <property type="molecule type" value="Genomic_DNA"/>
</dbReference>
<name>A0A834XAL1_9FABA</name>
<reference evidence="1" key="1">
    <citation type="submission" date="2020-09" db="EMBL/GenBank/DDBJ databases">
        <title>Genome-Enabled Discovery of Anthraquinone Biosynthesis in Senna tora.</title>
        <authorList>
            <person name="Kang S.-H."/>
            <person name="Pandey R.P."/>
            <person name="Lee C.-M."/>
            <person name="Sim J.-S."/>
            <person name="Jeong J.-T."/>
            <person name="Choi B.-S."/>
            <person name="Jung M."/>
            <person name="Ginzburg D."/>
            <person name="Zhao K."/>
            <person name="Won S.Y."/>
            <person name="Oh T.-J."/>
            <person name="Yu Y."/>
            <person name="Kim N.-H."/>
            <person name="Lee O.R."/>
            <person name="Lee T.-H."/>
            <person name="Bashyal P."/>
            <person name="Kim T.-S."/>
            <person name="Lee W.-H."/>
            <person name="Kawkins C."/>
            <person name="Kim C.-K."/>
            <person name="Kim J.S."/>
            <person name="Ahn B.O."/>
            <person name="Rhee S.Y."/>
            <person name="Sohng J.K."/>
        </authorList>
    </citation>
    <scope>NUCLEOTIDE SEQUENCE</scope>
    <source>
        <tissue evidence="1">Leaf</tissue>
    </source>
</reference>
<sequence length="65" mass="7471">MVVRTNGGGKWRPESRKLSFSITCGWSRVKDTDELPSLRRKVCTFDLATHDEDHKVKAMDDNDPH</sequence>
<keyword evidence="2" id="KW-1185">Reference proteome</keyword>
<accession>A0A834XAL1</accession>
<proteinExistence type="predicted"/>
<evidence type="ECO:0000313" key="1">
    <source>
        <dbReference type="EMBL" id="KAF7840987.1"/>
    </source>
</evidence>
<evidence type="ECO:0000313" key="2">
    <source>
        <dbReference type="Proteomes" id="UP000634136"/>
    </source>
</evidence>
<organism evidence="1 2">
    <name type="scientific">Senna tora</name>
    <dbReference type="NCBI Taxonomy" id="362788"/>
    <lineage>
        <taxon>Eukaryota</taxon>
        <taxon>Viridiplantae</taxon>
        <taxon>Streptophyta</taxon>
        <taxon>Embryophyta</taxon>
        <taxon>Tracheophyta</taxon>
        <taxon>Spermatophyta</taxon>
        <taxon>Magnoliopsida</taxon>
        <taxon>eudicotyledons</taxon>
        <taxon>Gunneridae</taxon>
        <taxon>Pentapetalae</taxon>
        <taxon>rosids</taxon>
        <taxon>fabids</taxon>
        <taxon>Fabales</taxon>
        <taxon>Fabaceae</taxon>
        <taxon>Caesalpinioideae</taxon>
        <taxon>Cassia clade</taxon>
        <taxon>Senna</taxon>
    </lineage>
</organism>
<dbReference type="Proteomes" id="UP000634136">
    <property type="component" value="Unassembled WGS sequence"/>
</dbReference>
<gene>
    <name evidence="1" type="ORF">G2W53_003285</name>
</gene>